<dbReference type="GO" id="GO:0030254">
    <property type="term" value="P:protein secretion by the type III secretion system"/>
    <property type="evidence" value="ECO:0007669"/>
    <property type="project" value="InterPro"/>
</dbReference>
<evidence type="ECO:0000256" key="4">
    <source>
        <dbReference type="ARBA" id="ARBA00022927"/>
    </source>
</evidence>
<keyword evidence="2" id="KW-0813">Transport</keyword>
<evidence type="ECO:0000313" key="8">
    <source>
        <dbReference type="Proteomes" id="UP000549052"/>
    </source>
</evidence>
<evidence type="ECO:0000256" key="5">
    <source>
        <dbReference type="ARBA" id="ARBA00024335"/>
    </source>
</evidence>
<keyword evidence="8" id="KW-1185">Reference proteome</keyword>
<keyword evidence="3" id="KW-0963">Cytoplasm</keyword>
<gene>
    <name evidence="7" type="ORF">FHW16_003273</name>
</gene>
<name>A0A839EPY3_9HYPH</name>
<sequence>MMDLPRTPVARIISARDTALWTDAQEMLAAARQEAAAIRNAAQTAFDESKAEGYRQGLQLGEQDAAILVAETTTKVDRDLEALQEQVVDLSLSIVEQLIGEIDNATVIARLASNAIALLRHERSLTIYVAPELEKDVGKLLHEISTGLEKDLPVRITADPRLDNKSCLIVSPSAVVNAGLDAQLSIIRQALIAARDEAEFGAV</sequence>
<dbReference type="InterPro" id="IPR051472">
    <property type="entry name" value="T3SS_Stator/FliH"/>
</dbReference>
<evidence type="ECO:0000313" key="7">
    <source>
        <dbReference type="EMBL" id="MBA8879554.1"/>
    </source>
</evidence>
<dbReference type="AlphaFoldDB" id="A0A839EPY3"/>
<dbReference type="InterPro" id="IPR012842">
    <property type="entry name" value="T3SS_SctL/SctL2"/>
</dbReference>
<evidence type="ECO:0000256" key="1">
    <source>
        <dbReference type="ARBA" id="ARBA00004496"/>
    </source>
</evidence>
<keyword evidence="4" id="KW-0653">Protein transport</keyword>
<evidence type="ECO:0000256" key="6">
    <source>
        <dbReference type="ARBA" id="ARBA00040494"/>
    </source>
</evidence>
<dbReference type="PANTHER" id="PTHR34982:SF1">
    <property type="entry name" value="FLAGELLAR ASSEMBLY PROTEIN FLIH"/>
    <property type="match status" value="1"/>
</dbReference>
<dbReference type="InterPro" id="IPR010586">
    <property type="entry name" value="T3SS_stator_protein"/>
</dbReference>
<dbReference type="GO" id="GO:0005829">
    <property type="term" value="C:cytosol"/>
    <property type="evidence" value="ECO:0007669"/>
    <property type="project" value="TreeGrafter"/>
</dbReference>
<dbReference type="Pfam" id="PF06635">
    <property type="entry name" value="T3SS_SCTL"/>
    <property type="match status" value="1"/>
</dbReference>
<dbReference type="PANTHER" id="PTHR34982">
    <property type="entry name" value="YOP PROTEINS TRANSLOCATION PROTEIN L"/>
    <property type="match status" value="1"/>
</dbReference>
<accession>A0A839EPY3</accession>
<reference evidence="7 8" key="1">
    <citation type="submission" date="2020-07" db="EMBL/GenBank/DDBJ databases">
        <title>Genomic Encyclopedia of Type Strains, Phase IV (KMG-V): Genome sequencing to study the core and pangenomes of soil and plant-associated prokaryotes.</title>
        <authorList>
            <person name="Whitman W."/>
        </authorList>
    </citation>
    <scope>NUCLEOTIDE SEQUENCE [LARGE SCALE GENOMIC DNA]</scope>
    <source>
        <strain evidence="7 8">AN3</strain>
    </source>
</reference>
<comment type="subcellular location">
    <subcellularLocation>
        <location evidence="1">Cytoplasm</location>
    </subcellularLocation>
</comment>
<protein>
    <recommendedName>
        <fullName evidence="6">Type 3 secretion system stator protein</fullName>
    </recommendedName>
</protein>
<organism evidence="7 8">
    <name type="scientific">Phyllobacterium myrsinacearum</name>
    <dbReference type="NCBI Taxonomy" id="28101"/>
    <lineage>
        <taxon>Bacteria</taxon>
        <taxon>Pseudomonadati</taxon>
        <taxon>Pseudomonadota</taxon>
        <taxon>Alphaproteobacteria</taxon>
        <taxon>Hyphomicrobiales</taxon>
        <taxon>Phyllobacteriaceae</taxon>
        <taxon>Phyllobacterium</taxon>
    </lineage>
</organism>
<comment type="caution">
    <text evidence="7">The sequence shown here is derived from an EMBL/GenBank/DDBJ whole genome shotgun (WGS) entry which is preliminary data.</text>
</comment>
<proteinExistence type="inferred from homology"/>
<dbReference type="NCBIfam" id="TIGR02499">
    <property type="entry name" value="HrpE_YscL_not"/>
    <property type="match status" value="1"/>
</dbReference>
<evidence type="ECO:0000256" key="3">
    <source>
        <dbReference type="ARBA" id="ARBA00022490"/>
    </source>
</evidence>
<comment type="similarity">
    <text evidence="5">Belongs to the SctL stator family.</text>
</comment>
<dbReference type="EMBL" id="JACGXN010000004">
    <property type="protein sequence ID" value="MBA8879554.1"/>
    <property type="molecule type" value="Genomic_DNA"/>
</dbReference>
<dbReference type="Proteomes" id="UP000549052">
    <property type="component" value="Unassembled WGS sequence"/>
</dbReference>
<evidence type="ECO:0000256" key="2">
    <source>
        <dbReference type="ARBA" id="ARBA00022448"/>
    </source>
</evidence>